<dbReference type="AlphaFoldDB" id="A0A919T8Y0"/>
<proteinExistence type="predicted"/>
<organism evidence="1 2">
    <name type="scientific">Paractinoplanes toevensis</name>
    <dbReference type="NCBI Taxonomy" id="571911"/>
    <lineage>
        <taxon>Bacteria</taxon>
        <taxon>Bacillati</taxon>
        <taxon>Actinomycetota</taxon>
        <taxon>Actinomycetes</taxon>
        <taxon>Micromonosporales</taxon>
        <taxon>Micromonosporaceae</taxon>
        <taxon>Paractinoplanes</taxon>
    </lineage>
</organism>
<reference evidence="1 2" key="1">
    <citation type="submission" date="2021-03" db="EMBL/GenBank/DDBJ databases">
        <title>Whole genome shotgun sequence of Actinoplanes toevensis NBRC 105298.</title>
        <authorList>
            <person name="Komaki H."/>
            <person name="Tamura T."/>
        </authorList>
    </citation>
    <scope>NUCLEOTIDE SEQUENCE [LARGE SCALE GENOMIC DNA]</scope>
    <source>
        <strain evidence="1 2">NBRC 105298</strain>
    </source>
</reference>
<keyword evidence="2" id="KW-1185">Reference proteome</keyword>
<dbReference type="Gene3D" id="3.20.20.30">
    <property type="entry name" value="Luciferase-like domain"/>
    <property type="match status" value="1"/>
</dbReference>
<sequence>MAQQADQDGLDLISLSDHPYLGERLDAYAAIALILGRTSRLSGFANVTNLPLRPAPMLARTVTTLSHCPAAAWCWVSAPAGGGTASPTWAYQGSLPGRPSRPSKRRSGWFGCCPAAARR</sequence>
<name>A0A919T8Y0_9ACTN</name>
<dbReference type="GO" id="GO:0016705">
    <property type="term" value="F:oxidoreductase activity, acting on paired donors, with incorporation or reduction of molecular oxygen"/>
    <property type="evidence" value="ECO:0007669"/>
    <property type="project" value="InterPro"/>
</dbReference>
<dbReference type="InterPro" id="IPR036661">
    <property type="entry name" value="Luciferase-like_sf"/>
</dbReference>
<dbReference type="SUPFAM" id="SSF51679">
    <property type="entry name" value="Bacterial luciferase-like"/>
    <property type="match status" value="1"/>
</dbReference>
<accession>A0A919T8Y0</accession>
<dbReference type="Proteomes" id="UP000677082">
    <property type="component" value="Unassembled WGS sequence"/>
</dbReference>
<dbReference type="EMBL" id="BOQN01000021">
    <property type="protein sequence ID" value="GIM89879.1"/>
    <property type="molecule type" value="Genomic_DNA"/>
</dbReference>
<gene>
    <name evidence="1" type="ORF">Ato02nite_016720</name>
</gene>
<evidence type="ECO:0000313" key="2">
    <source>
        <dbReference type="Proteomes" id="UP000677082"/>
    </source>
</evidence>
<evidence type="ECO:0008006" key="3">
    <source>
        <dbReference type="Google" id="ProtNLM"/>
    </source>
</evidence>
<evidence type="ECO:0000313" key="1">
    <source>
        <dbReference type="EMBL" id="GIM89879.1"/>
    </source>
</evidence>
<protein>
    <recommendedName>
        <fullName evidence="3">Luciferase-like domain-containing protein</fullName>
    </recommendedName>
</protein>
<comment type="caution">
    <text evidence="1">The sequence shown here is derived from an EMBL/GenBank/DDBJ whole genome shotgun (WGS) entry which is preliminary data.</text>
</comment>